<protein>
    <recommendedName>
        <fullName evidence="4">Wall-associated receptor kinase galacturonan-binding domain-containing protein</fullName>
    </recommendedName>
</protein>
<name>A0A8X8Z567_SALSN</name>
<dbReference type="PROSITE" id="PS01187">
    <property type="entry name" value="EGF_CA"/>
    <property type="match status" value="1"/>
</dbReference>
<feature type="domain" description="Wall-associated receptor kinase galacturonan-binding" evidence="4">
    <location>
        <begin position="404"/>
        <end position="457"/>
    </location>
</feature>
<accession>A0A8X8Z567</accession>
<feature type="domain" description="Wall-associated receptor kinase galacturonan-binding" evidence="4">
    <location>
        <begin position="12"/>
        <end position="64"/>
    </location>
</feature>
<dbReference type="GO" id="GO:0016020">
    <property type="term" value="C:membrane"/>
    <property type="evidence" value="ECO:0007669"/>
    <property type="project" value="UniProtKB-SubCell"/>
</dbReference>
<reference evidence="5" key="1">
    <citation type="submission" date="2018-01" db="EMBL/GenBank/DDBJ databases">
        <authorList>
            <person name="Mao J.F."/>
        </authorList>
    </citation>
    <scope>NUCLEOTIDE SEQUENCE</scope>
    <source>
        <strain evidence="5">Huo1</strain>
        <tissue evidence="5">Leaf</tissue>
    </source>
</reference>
<dbReference type="InterPro" id="IPR018097">
    <property type="entry name" value="EGF_Ca-bd_CS"/>
</dbReference>
<evidence type="ECO:0000256" key="3">
    <source>
        <dbReference type="ARBA" id="ARBA00023157"/>
    </source>
</evidence>
<dbReference type="AlphaFoldDB" id="A0A8X8Z567"/>
<keyword evidence="3" id="KW-1015">Disulfide bond</keyword>
<dbReference type="GO" id="GO:0030247">
    <property type="term" value="F:polysaccharide binding"/>
    <property type="evidence" value="ECO:0007669"/>
    <property type="project" value="InterPro"/>
</dbReference>
<dbReference type="PANTHER" id="PTHR33491">
    <property type="entry name" value="OSJNBA0016N04.9 PROTEIN"/>
    <property type="match status" value="1"/>
</dbReference>
<evidence type="ECO:0000313" key="5">
    <source>
        <dbReference type="EMBL" id="KAG6391634.1"/>
    </source>
</evidence>
<dbReference type="InterPro" id="IPR025287">
    <property type="entry name" value="WAK_GUB"/>
</dbReference>
<evidence type="ECO:0000256" key="1">
    <source>
        <dbReference type="ARBA" id="ARBA00004167"/>
    </source>
</evidence>
<comment type="subcellular location">
    <subcellularLocation>
        <location evidence="1">Membrane</location>
        <topology evidence="1">Single-pass membrane protein</topology>
    </subcellularLocation>
</comment>
<dbReference type="GO" id="GO:0005509">
    <property type="term" value="F:calcium ion binding"/>
    <property type="evidence" value="ECO:0007669"/>
    <property type="project" value="InterPro"/>
</dbReference>
<evidence type="ECO:0000313" key="6">
    <source>
        <dbReference type="Proteomes" id="UP000298416"/>
    </source>
</evidence>
<sequence>MSSPVPLSMPNCDQKCGNVIIPFPFGIGSNCSANSSFTVICRNSTTPFLSSISMEVLNISIRGTVIVKQPAASTMNCSTSLTTARLPISLKGSPFTISARYNSLVVSSCKNSVWLQANETTILGGCTSMCDANTTETNCNGVNCCQATLPPQLKELEYKYKTTQASNDDNSSCGYVLLVEKTWLTNHYESFKALEQGLGFAPLVLEWEFGELKGCTNRTCTYSNDYCLSYPDEFGRRYVDVTTDCLRIHLDDECNTYPARYGCESSSLSNQISYNNEYENFHSSYYDGYGYASSTKYCSCPNGYEGNPYLPEKCIDINDCDDAYSCQEPYSCHNVKGGFQCIDENAKYKARLRTAFISVGCSLGALILLLEGRMKSSIIVHVLSLLCCGVTLTMSSVSMSRTKCDPKCGNDTIPFPFGIGSKCSENSSFTIICRNSKTPFLSSISMEVLNISIKGTVIVKQPVSSHMNFSTDLTTGHLLTSLKGSPFTISARYNTLAVSGCKNSIWLQADETTTVGECKSLCASNAVETSCNGVN</sequence>
<dbReference type="Proteomes" id="UP000298416">
    <property type="component" value="Unassembled WGS sequence"/>
</dbReference>
<reference evidence="5" key="2">
    <citation type="submission" date="2020-08" db="EMBL/GenBank/DDBJ databases">
        <title>Plant Genome Project.</title>
        <authorList>
            <person name="Zhang R.-G."/>
        </authorList>
    </citation>
    <scope>NUCLEOTIDE SEQUENCE</scope>
    <source>
        <strain evidence="5">Huo1</strain>
        <tissue evidence="5">Leaf</tissue>
    </source>
</reference>
<dbReference type="Pfam" id="PF13947">
    <property type="entry name" value="GUB_WAK_bind"/>
    <property type="match status" value="2"/>
</dbReference>
<proteinExistence type="predicted"/>
<keyword evidence="6" id="KW-1185">Reference proteome</keyword>
<organism evidence="5">
    <name type="scientific">Salvia splendens</name>
    <name type="common">Scarlet sage</name>
    <dbReference type="NCBI Taxonomy" id="180675"/>
    <lineage>
        <taxon>Eukaryota</taxon>
        <taxon>Viridiplantae</taxon>
        <taxon>Streptophyta</taxon>
        <taxon>Embryophyta</taxon>
        <taxon>Tracheophyta</taxon>
        <taxon>Spermatophyta</taxon>
        <taxon>Magnoliopsida</taxon>
        <taxon>eudicotyledons</taxon>
        <taxon>Gunneridae</taxon>
        <taxon>Pentapetalae</taxon>
        <taxon>asterids</taxon>
        <taxon>lamiids</taxon>
        <taxon>Lamiales</taxon>
        <taxon>Lamiaceae</taxon>
        <taxon>Nepetoideae</taxon>
        <taxon>Mentheae</taxon>
        <taxon>Salviinae</taxon>
        <taxon>Salvia</taxon>
        <taxon>Salvia subgen. Calosphace</taxon>
        <taxon>core Calosphace</taxon>
    </lineage>
</organism>
<keyword evidence="2" id="KW-0732">Signal</keyword>
<dbReference type="EMBL" id="PNBA02000019">
    <property type="protein sequence ID" value="KAG6391634.1"/>
    <property type="molecule type" value="Genomic_DNA"/>
</dbReference>
<gene>
    <name evidence="5" type="ORF">SASPL_149391</name>
</gene>
<comment type="caution">
    <text evidence="5">The sequence shown here is derived from an EMBL/GenBank/DDBJ whole genome shotgun (WGS) entry which is preliminary data.</text>
</comment>
<evidence type="ECO:0000259" key="4">
    <source>
        <dbReference type="Pfam" id="PF13947"/>
    </source>
</evidence>
<evidence type="ECO:0000256" key="2">
    <source>
        <dbReference type="ARBA" id="ARBA00022729"/>
    </source>
</evidence>